<dbReference type="EMBL" id="CP069370">
    <property type="protein sequence ID" value="QYZ71509.1"/>
    <property type="molecule type" value="Genomic_DNA"/>
</dbReference>
<dbReference type="RefSeq" id="WP_220664083.1">
    <property type="nucleotide sequence ID" value="NZ_CP069370.1"/>
</dbReference>
<dbReference type="PANTHER" id="PTHR30290">
    <property type="entry name" value="PERIPLASMIC BINDING COMPONENT OF ABC TRANSPORTER"/>
    <property type="match status" value="1"/>
</dbReference>
<evidence type="ECO:0000313" key="6">
    <source>
        <dbReference type="EMBL" id="QYZ71509.1"/>
    </source>
</evidence>
<dbReference type="InterPro" id="IPR039424">
    <property type="entry name" value="SBP_5"/>
</dbReference>
<dbReference type="InterPro" id="IPR030678">
    <property type="entry name" value="Peptide/Ni-bd"/>
</dbReference>
<dbReference type="GO" id="GO:0030288">
    <property type="term" value="C:outer membrane-bounded periplasmic space"/>
    <property type="evidence" value="ECO:0007669"/>
    <property type="project" value="UniProtKB-ARBA"/>
</dbReference>
<protein>
    <submittedName>
        <fullName evidence="6">ABC transporter substrate-binding protein</fullName>
    </submittedName>
</protein>
<dbReference type="Gene3D" id="3.40.190.10">
    <property type="entry name" value="Periplasmic binding protein-like II"/>
    <property type="match status" value="1"/>
</dbReference>
<evidence type="ECO:0000256" key="1">
    <source>
        <dbReference type="ARBA" id="ARBA00004418"/>
    </source>
</evidence>
<dbReference type="CDD" id="cd08503">
    <property type="entry name" value="PBP2_NikA_DppA_OppA_like_17"/>
    <property type="match status" value="1"/>
</dbReference>
<dbReference type="SUPFAM" id="SSF53850">
    <property type="entry name" value="Periplasmic binding protein-like II"/>
    <property type="match status" value="1"/>
</dbReference>
<organism evidence="6 7">
    <name type="scientific">Neotabrizicola shimadae</name>
    <dbReference type="NCBI Taxonomy" id="2807096"/>
    <lineage>
        <taxon>Bacteria</taxon>
        <taxon>Pseudomonadati</taxon>
        <taxon>Pseudomonadota</taxon>
        <taxon>Alphaproteobacteria</taxon>
        <taxon>Rhodobacterales</taxon>
        <taxon>Paracoccaceae</taxon>
        <taxon>Neotabrizicola</taxon>
    </lineage>
</organism>
<comment type="subcellular location">
    <subcellularLocation>
        <location evidence="1">Periplasm</location>
    </subcellularLocation>
</comment>
<name>A0A8G0ZW08_9RHOB</name>
<dbReference type="GO" id="GO:0015833">
    <property type="term" value="P:peptide transport"/>
    <property type="evidence" value="ECO:0007669"/>
    <property type="project" value="TreeGrafter"/>
</dbReference>
<dbReference type="PROSITE" id="PS51318">
    <property type="entry name" value="TAT"/>
    <property type="match status" value="1"/>
</dbReference>
<dbReference type="InterPro" id="IPR000914">
    <property type="entry name" value="SBP_5_dom"/>
</dbReference>
<evidence type="ECO:0000259" key="5">
    <source>
        <dbReference type="Pfam" id="PF00496"/>
    </source>
</evidence>
<keyword evidence="7" id="KW-1185">Reference proteome</keyword>
<evidence type="ECO:0000256" key="3">
    <source>
        <dbReference type="ARBA" id="ARBA00022448"/>
    </source>
</evidence>
<dbReference type="Proteomes" id="UP000826300">
    <property type="component" value="Chromosome"/>
</dbReference>
<dbReference type="PANTHER" id="PTHR30290:SF10">
    <property type="entry name" value="PERIPLASMIC OLIGOPEPTIDE-BINDING PROTEIN-RELATED"/>
    <property type="match status" value="1"/>
</dbReference>
<dbReference type="KEGG" id="nsm:JO391_08430"/>
<evidence type="ECO:0000313" key="7">
    <source>
        <dbReference type="Proteomes" id="UP000826300"/>
    </source>
</evidence>
<sequence>MTKMTRVDQGLHPAAHMYADEVARGELSRREFLARTTALGVSAAAAYALIGAPMPAAAQETPKEGGTLRMSMELKALKDPRTADWSQIANYTRGWLEYLVEYNNDGSVRGMLIESWSANADATEYTLKVRPGVKWSNGDDFTADDVANNILRWCDGSVEGNSMASRMESLCDPVTVTKPDPADATKTIEASILKPREGAVTVVDPMTVLLKLKAPDITIIVGMADYPAAVVHKSYDNGDPVANAIGTGPYMPDGFEVGVKAALKKSDQPWWGTAVYGGPYLDRVEYIDLGTDPSAEVAAAGSGEIDAVYQSVGDFIPQLEALGWPTSEAVTAATLAVRFNQQAEEYKDVNVRVGLVKCVDNKVVLELGYNNLGTPAENHHVAPIHPEYFPLPPLTPDPAAGLKMVQDAGKGDFEFELISLDDAWQAATCDAVAAQIRDAGIKIKRTVLPGSTFWNDWLKYPFSATEWNMRPLGVQVLALAYKSGVAWNESAFANPEFDELLTKAMSIADAGERSKVMERIEQIMQEQGVMVQPYWRSIYRNADAKVMGCEMHATFEHHHYKWWINA</sequence>
<gene>
    <name evidence="6" type="ORF">JO391_08430</name>
</gene>
<dbReference type="GO" id="GO:1904680">
    <property type="term" value="F:peptide transmembrane transporter activity"/>
    <property type="evidence" value="ECO:0007669"/>
    <property type="project" value="TreeGrafter"/>
</dbReference>
<keyword evidence="3" id="KW-0813">Transport</keyword>
<dbReference type="Pfam" id="PF00496">
    <property type="entry name" value="SBP_bac_5"/>
    <property type="match status" value="1"/>
</dbReference>
<dbReference type="InterPro" id="IPR006311">
    <property type="entry name" value="TAT_signal"/>
</dbReference>
<dbReference type="PIRSF" id="PIRSF002741">
    <property type="entry name" value="MppA"/>
    <property type="match status" value="1"/>
</dbReference>
<proteinExistence type="inferred from homology"/>
<accession>A0A8G0ZW08</accession>
<keyword evidence="4" id="KW-0732">Signal</keyword>
<feature type="domain" description="Solute-binding protein family 5" evidence="5">
    <location>
        <begin position="108"/>
        <end position="470"/>
    </location>
</feature>
<comment type="similarity">
    <text evidence="2">Belongs to the bacterial solute-binding protein 5 family.</text>
</comment>
<dbReference type="Gene3D" id="3.10.105.10">
    <property type="entry name" value="Dipeptide-binding Protein, Domain 3"/>
    <property type="match status" value="1"/>
</dbReference>
<reference evidence="6" key="1">
    <citation type="submission" date="2021-02" db="EMBL/GenBank/DDBJ databases">
        <title>Rhodobacter shimadae sp. nov., an aerobic anoxygenic phototrophic bacterium isolated from a hot spring.</title>
        <authorList>
            <person name="Muramatsu S."/>
            <person name="Haruta S."/>
            <person name="Hirose S."/>
            <person name="Hanada S."/>
        </authorList>
    </citation>
    <scope>NUCLEOTIDE SEQUENCE</scope>
    <source>
        <strain evidence="6">N10</strain>
    </source>
</reference>
<evidence type="ECO:0000256" key="4">
    <source>
        <dbReference type="ARBA" id="ARBA00022729"/>
    </source>
</evidence>
<dbReference type="GO" id="GO:0043190">
    <property type="term" value="C:ATP-binding cassette (ABC) transporter complex"/>
    <property type="evidence" value="ECO:0007669"/>
    <property type="project" value="InterPro"/>
</dbReference>
<dbReference type="AlphaFoldDB" id="A0A8G0ZW08"/>
<evidence type="ECO:0000256" key="2">
    <source>
        <dbReference type="ARBA" id="ARBA00005695"/>
    </source>
</evidence>